<keyword evidence="3" id="KW-1003">Cell membrane</keyword>
<comment type="similarity">
    <text evidence="2">Belongs to the UPF0126 family.</text>
</comment>
<evidence type="ECO:0000256" key="2">
    <source>
        <dbReference type="ARBA" id="ARBA00008193"/>
    </source>
</evidence>
<evidence type="ECO:0000256" key="4">
    <source>
        <dbReference type="ARBA" id="ARBA00022692"/>
    </source>
</evidence>
<feature type="transmembrane region" description="Helical" evidence="7">
    <location>
        <begin position="29"/>
        <end position="48"/>
    </location>
</feature>
<evidence type="ECO:0000259" key="8">
    <source>
        <dbReference type="Pfam" id="PF03458"/>
    </source>
</evidence>
<evidence type="ECO:0000256" key="3">
    <source>
        <dbReference type="ARBA" id="ARBA00022475"/>
    </source>
</evidence>
<organism evidence="9 10">
    <name type="scientific">Brumimicrobium glaciale</name>
    <dbReference type="NCBI Taxonomy" id="200475"/>
    <lineage>
        <taxon>Bacteria</taxon>
        <taxon>Pseudomonadati</taxon>
        <taxon>Bacteroidota</taxon>
        <taxon>Flavobacteriia</taxon>
        <taxon>Flavobacteriales</taxon>
        <taxon>Crocinitomicaceae</taxon>
        <taxon>Brumimicrobium</taxon>
    </lineage>
</organism>
<feature type="domain" description="Glycine transporter" evidence="8">
    <location>
        <begin position="89"/>
        <end position="160"/>
    </location>
</feature>
<dbReference type="OrthoDB" id="9791874at2"/>
<dbReference type="PANTHER" id="PTHR30506:SF3">
    <property type="entry name" value="UPF0126 INNER MEMBRANE PROTEIN YADS-RELATED"/>
    <property type="match status" value="1"/>
</dbReference>
<accession>A0A4Q4KSA9</accession>
<proteinExistence type="inferred from homology"/>
<dbReference type="PANTHER" id="PTHR30506">
    <property type="entry name" value="INNER MEMBRANE PROTEIN"/>
    <property type="match status" value="1"/>
</dbReference>
<name>A0A4Q4KSA9_9FLAO</name>
<feature type="transmembrane region" description="Helical" evidence="7">
    <location>
        <begin position="6"/>
        <end position="22"/>
    </location>
</feature>
<protein>
    <submittedName>
        <fullName evidence="9">Trimeric intracellular cation channel family protein</fullName>
    </submittedName>
</protein>
<keyword evidence="10" id="KW-1185">Reference proteome</keyword>
<feature type="transmembrane region" description="Helical" evidence="7">
    <location>
        <begin position="146"/>
        <end position="165"/>
    </location>
</feature>
<evidence type="ECO:0000313" key="10">
    <source>
        <dbReference type="Proteomes" id="UP000293952"/>
    </source>
</evidence>
<reference evidence="9 10" key="1">
    <citation type="submission" date="2019-02" db="EMBL/GenBank/DDBJ databases">
        <title>Genome sequence of the sea-ice species Brumimicrobium glaciale.</title>
        <authorList>
            <person name="Bowman J.P."/>
        </authorList>
    </citation>
    <scope>NUCLEOTIDE SEQUENCE [LARGE SCALE GENOMIC DNA]</scope>
    <source>
        <strain evidence="9 10">IC156</strain>
    </source>
</reference>
<feature type="transmembrane region" description="Helical" evidence="7">
    <location>
        <begin position="88"/>
        <end position="107"/>
    </location>
</feature>
<feature type="transmembrane region" description="Helical" evidence="7">
    <location>
        <begin position="54"/>
        <end position="76"/>
    </location>
</feature>
<dbReference type="RefSeq" id="WP_130092208.1">
    <property type="nucleotide sequence ID" value="NZ_SETE01000001.1"/>
</dbReference>
<evidence type="ECO:0000256" key="6">
    <source>
        <dbReference type="ARBA" id="ARBA00023136"/>
    </source>
</evidence>
<feature type="transmembrane region" description="Helical" evidence="7">
    <location>
        <begin position="113"/>
        <end position="134"/>
    </location>
</feature>
<evidence type="ECO:0000256" key="5">
    <source>
        <dbReference type="ARBA" id="ARBA00022989"/>
    </source>
</evidence>
<comment type="caution">
    <text evidence="9">The sequence shown here is derived from an EMBL/GenBank/DDBJ whole genome shotgun (WGS) entry which is preliminary data.</text>
</comment>
<keyword evidence="5 7" id="KW-1133">Transmembrane helix</keyword>
<evidence type="ECO:0000313" key="9">
    <source>
        <dbReference type="EMBL" id="RYM35842.1"/>
    </source>
</evidence>
<dbReference type="Proteomes" id="UP000293952">
    <property type="component" value="Unassembled WGS sequence"/>
</dbReference>
<feature type="transmembrane region" description="Helical" evidence="7">
    <location>
        <begin position="171"/>
        <end position="192"/>
    </location>
</feature>
<dbReference type="InterPro" id="IPR005115">
    <property type="entry name" value="Gly_transporter"/>
</dbReference>
<sequence>MLEVLDHIGLFAFAISGMLTAANRNLDILGGYIIAFITALGGGTIRDLLLNVDIAWMTSLSQLLVVIGGATIGMIFRKKLRSWRRTLSIFDTVGISVFTIVGVQKGLSHDALAITAVFLGMITATFGGLLRDVLCNEIPLIFKKEIYAIPCLLGGTFYLLGDYFGQGDTTWLLWSSMIFIIAFRTLAVLFSWKLPLIREFK</sequence>
<gene>
    <name evidence="9" type="ORF">ERX46_02270</name>
</gene>
<comment type="subcellular location">
    <subcellularLocation>
        <location evidence="1">Cell membrane</location>
        <topology evidence="1">Multi-pass membrane protein</topology>
    </subcellularLocation>
</comment>
<evidence type="ECO:0000256" key="7">
    <source>
        <dbReference type="SAM" id="Phobius"/>
    </source>
</evidence>
<dbReference type="AlphaFoldDB" id="A0A4Q4KSA9"/>
<keyword evidence="4 7" id="KW-0812">Transmembrane</keyword>
<dbReference type="EMBL" id="SETE01000001">
    <property type="protein sequence ID" value="RYM35842.1"/>
    <property type="molecule type" value="Genomic_DNA"/>
</dbReference>
<keyword evidence="6 7" id="KW-0472">Membrane</keyword>
<evidence type="ECO:0000256" key="1">
    <source>
        <dbReference type="ARBA" id="ARBA00004651"/>
    </source>
</evidence>
<dbReference type="Pfam" id="PF03458">
    <property type="entry name" value="Gly_transporter"/>
    <property type="match status" value="2"/>
</dbReference>
<feature type="domain" description="Glycine transporter" evidence="8">
    <location>
        <begin position="4"/>
        <end position="77"/>
    </location>
</feature>
<dbReference type="GO" id="GO:0005886">
    <property type="term" value="C:plasma membrane"/>
    <property type="evidence" value="ECO:0007669"/>
    <property type="project" value="UniProtKB-SubCell"/>
</dbReference>